<sequence>MAGVSVLLVPTALLLVTVYASPRRTGCPDVDPALVRWNPGHDPSRREVIGQGQVYLLESSATFYSLEIKDGGKLVFADEGKNILLRARSILVQDGGELHIGSETCPYLSDVTISLYGKSDEGESHPLFGKKFFGVNKDGVVEIHGKPKLSWTQLTATVMSEGLPKGGHHSGVGHRGINLRVLDELTGEVVENSWYDTYINMEDSKKLSAALNGVADGRIIIMAVRDEGSKSLGTAAKKAIRSLGSKEIDKLSYREPWVFLGVKGNTSAAVEKRLSYKGKSDFHISVTGKVADYVISLNDDVTSWQPGDRIVLASTDYSMEQAEEFELLPCPECSRYQVKINGKPKYMHFGEISDGVDLRGEVGLLSRNIKIQGEVESRCYGDNFCQFFDYDTFGGHFKVLGGFKSVHLSGAEFLHMGQQIMGRYPVHFHLAGDVDERGGYVTPTYVRDLSIHHCFSRCVTIHATNGLLVQDTVGYDTLGHCFYLEDGIEERNRLVHNLGLVTRPGTLLPTDRDGVMCRDIRTGVFGDYIPLGSDCNAVSTFWISHPNNDLVNNSAAGSMDTGIWYIFHEVPTGLSEGLHLDPSTIYTPLGRFYNNRVHSNDRAGLMLDCGVKTTHPNSQDPREYLAMDKGRYAPHEDGDVSKARVPALIEGLIAYKNHNDGAWVRGGELRLDKCADGTFPSDDGSTQQVWNSVFIGESANVGTDAGGNKFYGTGGVGKGWRTLPRGSDFPMRGLQIYDGPTRVLNCTFKKFARTEDRLSSAIGFRLDNTWQGSPKNNLTRVKFEHTASRVYYGHPGPWFGSNEKDGDKTSMFHDLDGTVTGYPDVYVTRIDNWIARNPGCVEKPDWKGVICSGKYAQLYVQARNPHTNTMWVRRDEYPDHPLKLHGALVEAHYQQYQPVVMLEKGYTIHWDGVAPAEITIHPINFDRDDFVRLGLCYPPRTQFQIIYQLWQRNPKKFYGDEEVYPAYSVDDIENSVGNSYFFDESTGDGDSYCSSMGCERIIVHAFVMSDEVANCTIEAYPKYYTPPTETVPMATNVAEQESCSTCGSQLPIVFDDRQQYANITIVSSGFYEVKKGLQTYVEVNGVKVIGRRGYLVVAVDVTSGNVTHQRSFDTFAQARKDEAMARFIRKEIPLDRTIMASARSSLGTQFQEELTCSICLELFTRPKMLPCQYTFCQDCLQDHTGRGGTFQCPICRQQVRLPPKGVAGLPDNLMAASMCERLQNQAKLSGEANEQPQPGSRCSFHPSEEVKLFCKTCQMPVCIELCMDEAHDDHHTTTIKKAALEKKSVVQDLINEGRNISESYRGYIKAFEETEKTLNEERQQRDKNIIQAYDQMVFNPDGRLVRTLRGNWRNEEFKWPRYVTVDGEGRILVSDWDNHCVFVFDKDGQFLFQFGGKGSGEGQLKYPHGICTDMAGNIIVADSMNNRVEMFDKAGSFAMIGYKGLTQPSWIQQINLPPKKGPSEIRALIPLLK</sequence>
<dbReference type="InterPro" id="IPR039473">
    <property type="entry name" value="TMEM2_PANDER-like"/>
</dbReference>
<dbReference type="InterPro" id="IPR001841">
    <property type="entry name" value="Znf_RING"/>
</dbReference>
<feature type="chain" id="PRO_5002935284" description="hyaluronoglucosaminidase" evidence="18">
    <location>
        <begin position="21"/>
        <end position="1473"/>
    </location>
</feature>
<dbReference type="PROSITE" id="PS50119">
    <property type="entry name" value="ZF_BBOX"/>
    <property type="match status" value="1"/>
</dbReference>
<keyword evidence="6" id="KW-1003">Cell membrane</keyword>
<dbReference type="InterPro" id="IPR052252">
    <property type="entry name" value="CEMIP/CEMIP2"/>
</dbReference>
<evidence type="ECO:0000256" key="1">
    <source>
        <dbReference type="ARBA" id="ARBA00000251"/>
    </source>
</evidence>
<dbReference type="Gene3D" id="3.30.160.60">
    <property type="entry name" value="Classic Zinc Finger"/>
    <property type="match status" value="1"/>
</dbReference>
<dbReference type="SMART" id="SM01225">
    <property type="entry name" value="G8"/>
    <property type="match status" value="1"/>
</dbReference>
<keyword evidence="10 16" id="KW-0863">Zinc-finger</keyword>
<comment type="similarity">
    <text evidence="4">Belongs to the TRIM/RBCC family.</text>
</comment>
<protein>
    <recommendedName>
        <fullName evidence="5">hyaluronoglucosaminidase</fullName>
        <ecNumber evidence="5">3.2.1.35</ecNumber>
    </recommendedName>
</protein>
<dbReference type="Pfam" id="PF24606">
    <property type="entry name" value="CEMIP_beta-hel"/>
    <property type="match status" value="1"/>
</dbReference>
<comment type="subcellular location">
    <subcellularLocation>
        <location evidence="2">Cell membrane</location>
    </subcellularLocation>
</comment>
<dbReference type="GO" id="GO:0008270">
    <property type="term" value="F:zinc ion binding"/>
    <property type="evidence" value="ECO:0007669"/>
    <property type="project" value="UniProtKB-KW"/>
</dbReference>
<evidence type="ECO:0000256" key="3">
    <source>
        <dbReference type="ARBA" id="ARBA00007586"/>
    </source>
</evidence>
<dbReference type="GO" id="GO:0004415">
    <property type="term" value="F:hyalurononglucosaminidase activity"/>
    <property type="evidence" value="ECO:0007669"/>
    <property type="project" value="UniProtKB-EC"/>
</dbReference>
<dbReference type="Pfam" id="PF10162">
    <property type="entry name" value="G8"/>
    <property type="match status" value="1"/>
</dbReference>
<keyword evidence="15" id="KW-0326">Glycosidase</keyword>
<dbReference type="PROSITE" id="PS51484">
    <property type="entry name" value="G8"/>
    <property type="match status" value="1"/>
</dbReference>
<reference evidence="22" key="1">
    <citation type="journal article" date="2008" name="Nature">
        <title>The amphioxus genome and the evolution of the chordate karyotype.</title>
        <authorList>
            <consortium name="US DOE Joint Genome Institute (JGI-PGF)"/>
            <person name="Putnam N.H."/>
            <person name="Butts T."/>
            <person name="Ferrier D.E.K."/>
            <person name="Furlong R.F."/>
            <person name="Hellsten U."/>
            <person name="Kawashima T."/>
            <person name="Robinson-Rechavi M."/>
            <person name="Shoguchi E."/>
            <person name="Terry A."/>
            <person name="Yu J.-K."/>
            <person name="Benito-Gutierrez E.L."/>
            <person name="Dubchak I."/>
            <person name="Garcia-Fernandez J."/>
            <person name="Gibson-Brown J.J."/>
            <person name="Grigoriev I.V."/>
            <person name="Horton A.C."/>
            <person name="de Jong P.J."/>
            <person name="Jurka J."/>
            <person name="Kapitonov V.V."/>
            <person name="Kohara Y."/>
            <person name="Kuroki Y."/>
            <person name="Lindquist E."/>
            <person name="Lucas S."/>
            <person name="Osoegawa K."/>
            <person name="Pennacchio L.A."/>
            <person name="Salamov A.A."/>
            <person name="Satou Y."/>
            <person name="Sauka-Spengler T."/>
            <person name="Schmutz J."/>
            <person name="Shin-I T."/>
            <person name="Toyoda A."/>
            <person name="Bronner-Fraser M."/>
            <person name="Fujiyama A."/>
            <person name="Holland L.Z."/>
            <person name="Holland P.W.H."/>
            <person name="Satoh N."/>
            <person name="Rokhsar D.S."/>
        </authorList>
    </citation>
    <scope>NUCLEOTIDE SEQUENCE [LARGE SCALE GENOMIC DNA]</scope>
    <source>
        <strain evidence="22">S238N-H82</strain>
        <tissue evidence="22">Testes</tissue>
    </source>
</reference>
<keyword evidence="11" id="KW-0378">Hydrolase</keyword>
<dbReference type="InterPro" id="IPR055400">
    <property type="entry name" value="CEMIP_X"/>
</dbReference>
<keyword evidence="12" id="KW-0862">Zinc</keyword>
<evidence type="ECO:0000256" key="5">
    <source>
        <dbReference type="ARBA" id="ARBA00012774"/>
    </source>
</evidence>
<comment type="catalytic activity">
    <reaction evidence="1">
        <text>Random hydrolysis of (1-&gt;4)-linkages between N-acetyl-beta-D-glucosamine and D-glucuronate residues in hyaluronate.</text>
        <dbReference type="EC" id="3.2.1.35"/>
    </reaction>
</comment>
<dbReference type="InterPro" id="IPR027370">
    <property type="entry name" value="Znf-RING_euk"/>
</dbReference>
<feature type="signal peptide" evidence="18">
    <location>
        <begin position="1"/>
        <end position="20"/>
    </location>
</feature>
<dbReference type="EMBL" id="GG666491">
    <property type="protein sequence ID" value="EEN63382.1"/>
    <property type="molecule type" value="Genomic_DNA"/>
</dbReference>
<evidence type="ECO:0000259" key="20">
    <source>
        <dbReference type="PROSITE" id="PS50119"/>
    </source>
</evidence>
<accession>C3Y8E5</accession>
<dbReference type="InterPro" id="IPR011050">
    <property type="entry name" value="Pectin_lyase_fold/virulence"/>
</dbReference>
<keyword evidence="18" id="KW-0732">Signal</keyword>
<evidence type="ECO:0000259" key="21">
    <source>
        <dbReference type="PROSITE" id="PS51484"/>
    </source>
</evidence>
<keyword evidence="9" id="KW-0677">Repeat</keyword>
<gene>
    <name evidence="22" type="ORF">BRAFLDRAFT_69778</name>
</gene>
<name>C3Y8E5_BRAFL</name>
<feature type="repeat" description="NHL" evidence="17">
    <location>
        <begin position="1391"/>
        <end position="1434"/>
    </location>
</feature>
<feature type="domain" description="G8" evidence="21">
    <location>
        <begin position="35"/>
        <end position="156"/>
    </location>
</feature>
<evidence type="ECO:0000256" key="15">
    <source>
        <dbReference type="ARBA" id="ARBA00023295"/>
    </source>
</evidence>
<keyword evidence="13" id="KW-0472">Membrane</keyword>
<evidence type="ECO:0000256" key="13">
    <source>
        <dbReference type="ARBA" id="ARBA00023136"/>
    </source>
</evidence>
<evidence type="ECO:0000256" key="11">
    <source>
        <dbReference type="ARBA" id="ARBA00022801"/>
    </source>
</evidence>
<dbReference type="Pfam" id="PF00643">
    <property type="entry name" value="zf-B_box"/>
    <property type="match status" value="1"/>
</dbReference>
<evidence type="ECO:0000256" key="10">
    <source>
        <dbReference type="ARBA" id="ARBA00022771"/>
    </source>
</evidence>
<dbReference type="eggNOG" id="KOG2177">
    <property type="taxonomic scope" value="Eukaryota"/>
</dbReference>
<dbReference type="PROSITE" id="PS50089">
    <property type="entry name" value="ZF_RING_2"/>
    <property type="match status" value="1"/>
</dbReference>
<dbReference type="InterPro" id="IPR039477">
    <property type="entry name" value="ILEI/PANDER_dom"/>
</dbReference>
<dbReference type="CDD" id="cd13938">
    <property type="entry name" value="PANDER_like_TMEM2"/>
    <property type="match status" value="1"/>
</dbReference>
<dbReference type="SMART" id="SM00184">
    <property type="entry name" value="RING"/>
    <property type="match status" value="1"/>
</dbReference>
<feature type="domain" description="B box-type" evidence="20">
    <location>
        <begin position="1237"/>
        <end position="1279"/>
    </location>
</feature>
<evidence type="ECO:0000256" key="17">
    <source>
        <dbReference type="PROSITE-ProRule" id="PRU00504"/>
    </source>
</evidence>
<dbReference type="SUPFAM" id="SSF57845">
    <property type="entry name" value="B-box zinc-binding domain"/>
    <property type="match status" value="1"/>
</dbReference>
<evidence type="ECO:0000256" key="7">
    <source>
        <dbReference type="ARBA" id="ARBA00022553"/>
    </source>
</evidence>
<dbReference type="Gene3D" id="3.30.40.10">
    <property type="entry name" value="Zinc/RING finger domain, C3HC4 (zinc finger)"/>
    <property type="match status" value="1"/>
</dbReference>
<comment type="similarity">
    <text evidence="3">Belongs to the CEMIP family.</text>
</comment>
<dbReference type="PANTHER" id="PTHR15535:SF17">
    <property type="entry name" value="TRANSMEMBRANE PROTEIN"/>
    <property type="match status" value="1"/>
</dbReference>
<feature type="domain" description="RING-type" evidence="19">
    <location>
        <begin position="1156"/>
        <end position="1196"/>
    </location>
</feature>
<keyword evidence="7" id="KW-0597">Phosphoprotein</keyword>
<keyword evidence="8" id="KW-0479">Metal-binding</keyword>
<dbReference type="PROSITE" id="PS51125">
    <property type="entry name" value="NHL"/>
    <property type="match status" value="2"/>
</dbReference>
<evidence type="ECO:0000256" key="6">
    <source>
        <dbReference type="ARBA" id="ARBA00022475"/>
    </source>
</evidence>
<evidence type="ECO:0000259" key="19">
    <source>
        <dbReference type="PROSITE" id="PS50089"/>
    </source>
</evidence>
<organism>
    <name type="scientific">Branchiostoma floridae</name>
    <name type="common">Florida lancelet</name>
    <name type="synonym">Amphioxus</name>
    <dbReference type="NCBI Taxonomy" id="7739"/>
    <lineage>
        <taxon>Eukaryota</taxon>
        <taxon>Metazoa</taxon>
        <taxon>Chordata</taxon>
        <taxon>Cephalochordata</taxon>
        <taxon>Leptocardii</taxon>
        <taxon>Amphioxiformes</taxon>
        <taxon>Branchiostomatidae</taxon>
        <taxon>Branchiostoma</taxon>
    </lineage>
</organism>
<dbReference type="SUPFAM" id="SSF51126">
    <property type="entry name" value="Pectin lyase-like"/>
    <property type="match status" value="1"/>
</dbReference>
<dbReference type="InterPro" id="IPR013083">
    <property type="entry name" value="Znf_RING/FYVE/PHD"/>
</dbReference>
<evidence type="ECO:0000256" key="14">
    <source>
        <dbReference type="ARBA" id="ARBA00023180"/>
    </source>
</evidence>
<dbReference type="InterPro" id="IPR019316">
    <property type="entry name" value="G8_domain"/>
</dbReference>
<evidence type="ECO:0000256" key="9">
    <source>
        <dbReference type="ARBA" id="ARBA00022737"/>
    </source>
</evidence>
<dbReference type="SUPFAM" id="SSF101898">
    <property type="entry name" value="NHL repeat"/>
    <property type="match status" value="1"/>
</dbReference>
<dbReference type="Pfam" id="PF15711">
    <property type="entry name" value="ILEI"/>
    <property type="match status" value="2"/>
</dbReference>
<dbReference type="InterPro" id="IPR011042">
    <property type="entry name" value="6-blade_b-propeller_TolB-like"/>
</dbReference>
<dbReference type="InterPro" id="IPR001258">
    <property type="entry name" value="NHL_repeat"/>
</dbReference>
<dbReference type="EC" id="3.2.1.35" evidence="5"/>
<evidence type="ECO:0000256" key="2">
    <source>
        <dbReference type="ARBA" id="ARBA00004236"/>
    </source>
</evidence>
<dbReference type="Pfam" id="PF13445">
    <property type="entry name" value="zf-RING_UBOX"/>
    <property type="match status" value="1"/>
</dbReference>
<evidence type="ECO:0000256" key="12">
    <source>
        <dbReference type="ARBA" id="ARBA00022833"/>
    </source>
</evidence>
<evidence type="ECO:0000256" key="4">
    <source>
        <dbReference type="ARBA" id="ARBA00008518"/>
    </source>
</evidence>
<dbReference type="Pfam" id="PF24605">
    <property type="entry name" value="CEMIP_X"/>
    <property type="match status" value="1"/>
</dbReference>
<dbReference type="Pfam" id="PF17170">
    <property type="entry name" value="DUF5128"/>
    <property type="match status" value="1"/>
</dbReference>
<dbReference type="InterPro" id="IPR000315">
    <property type="entry name" value="Znf_B-box"/>
</dbReference>
<feature type="repeat" description="NHL" evidence="17">
    <location>
        <begin position="1354"/>
        <end position="1387"/>
    </location>
</feature>
<dbReference type="PANTHER" id="PTHR15535">
    <property type="entry name" value="TRANSMEMBRANE PROTEIN 2-RELATED"/>
    <property type="match status" value="1"/>
</dbReference>
<dbReference type="InterPro" id="IPR055401">
    <property type="entry name" value="CEMIP_beta-hel_dom"/>
</dbReference>
<keyword evidence="14" id="KW-0325">Glycoprotein</keyword>
<dbReference type="PROSITE" id="PS52031">
    <property type="entry name" value="GG_LECTIN"/>
    <property type="match status" value="1"/>
</dbReference>
<evidence type="ECO:0000256" key="18">
    <source>
        <dbReference type="SAM" id="SignalP"/>
    </source>
</evidence>
<dbReference type="SUPFAM" id="SSF57850">
    <property type="entry name" value="RING/U-box"/>
    <property type="match status" value="1"/>
</dbReference>
<evidence type="ECO:0000256" key="16">
    <source>
        <dbReference type="PROSITE-ProRule" id="PRU00024"/>
    </source>
</evidence>
<dbReference type="GO" id="GO:0005886">
    <property type="term" value="C:plasma membrane"/>
    <property type="evidence" value="ECO:0007669"/>
    <property type="project" value="UniProtKB-SubCell"/>
</dbReference>
<evidence type="ECO:0000313" key="22">
    <source>
        <dbReference type="EMBL" id="EEN63382.1"/>
    </source>
</evidence>
<dbReference type="InParanoid" id="C3Y8E5"/>
<evidence type="ECO:0000256" key="8">
    <source>
        <dbReference type="ARBA" id="ARBA00022723"/>
    </source>
</evidence>
<proteinExistence type="inferred from homology"/>
<dbReference type="Gene3D" id="2.120.10.30">
    <property type="entry name" value="TolB, C-terminal domain"/>
    <property type="match status" value="1"/>
</dbReference>